<comment type="caution">
    <text evidence="1">The sequence shown here is derived from an EMBL/GenBank/DDBJ whole genome shotgun (WGS) entry which is preliminary data.</text>
</comment>
<dbReference type="EMBL" id="JAEMNV010000002">
    <property type="protein sequence ID" value="MBJ8338605.1"/>
    <property type="molecule type" value="Genomic_DNA"/>
</dbReference>
<dbReference type="AlphaFoldDB" id="A0A934NNX0"/>
<evidence type="ECO:0000313" key="1">
    <source>
        <dbReference type="EMBL" id="MBJ8338605.1"/>
    </source>
</evidence>
<gene>
    <name evidence="1" type="ORF">JGU71_06890</name>
</gene>
<dbReference type="RefSeq" id="WP_199703274.1">
    <property type="nucleotide sequence ID" value="NZ_JAEMNV010000002.1"/>
</dbReference>
<dbReference type="InterPro" id="IPR036689">
    <property type="entry name" value="ESAT-6-like_sf"/>
</dbReference>
<dbReference type="Gene3D" id="1.10.287.1060">
    <property type="entry name" value="ESAT-6-like"/>
    <property type="match status" value="1"/>
</dbReference>
<protein>
    <recommendedName>
        <fullName evidence="3">WXG100 family type VII secretion target</fullName>
    </recommendedName>
</protein>
<dbReference type="SUPFAM" id="SSF140453">
    <property type="entry name" value="EsxAB dimer-like"/>
    <property type="match status" value="1"/>
</dbReference>
<dbReference type="Proteomes" id="UP000655868">
    <property type="component" value="Unassembled WGS sequence"/>
</dbReference>
<accession>A0A934NNX0</accession>
<evidence type="ECO:0008006" key="3">
    <source>
        <dbReference type="Google" id="ProtNLM"/>
    </source>
</evidence>
<evidence type="ECO:0000313" key="2">
    <source>
        <dbReference type="Proteomes" id="UP000655868"/>
    </source>
</evidence>
<sequence>MGEVVDVKPQQLARAANQLDAAGDRLQDIISDLRSSLAGEGAAWGDDKIGSAFADGESGYVSAADHLDEGLTNKAALVQEYGKGMSDTAELFANTDDSATQTFR</sequence>
<keyword evidence="2" id="KW-1185">Reference proteome</keyword>
<proteinExistence type="predicted"/>
<name>A0A934NNX0_9NOCA</name>
<organism evidence="1 2">
    <name type="scientific">Antrihabitans stalagmiti</name>
    <dbReference type="NCBI Taxonomy" id="2799499"/>
    <lineage>
        <taxon>Bacteria</taxon>
        <taxon>Bacillati</taxon>
        <taxon>Actinomycetota</taxon>
        <taxon>Actinomycetes</taxon>
        <taxon>Mycobacteriales</taxon>
        <taxon>Nocardiaceae</taxon>
        <taxon>Antrihabitans</taxon>
    </lineage>
</organism>
<reference evidence="1" key="1">
    <citation type="submission" date="2020-12" db="EMBL/GenBank/DDBJ databases">
        <title>Antrihabitans popcorni sp. nov. and Antrihabitans auranticaus sp. nov., isolated from a larva cave.</title>
        <authorList>
            <person name="Lee S.D."/>
            <person name="Kim I.S."/>
        </authorList>
    </citation>
    <scope>NUCLEOTIDE SEQUENCE</scope>
    <source>
        <strain evidence="1">YC3-6</strain>
    </source>
</reference>